<dbReference type="Proteomes" id="UP000187172">
    <property type="component" value="Unassembled WGS sequence"/>
</dbReference>
<dbReference type="AlphaFoldDB" id="A0A1R1EKP8"/>
<accession>A0A1R1EKP8</accession>
<comment type="caution">
    <text evidence="1">The sequence shown here is derived from an EMBL/GenBank/DDBJ whole genome shotgun (WGS) entry which is preliminary data.</text>
</comment>
<gene>
    <name evidence="1" type="ORF">BK138_23035</name>
</gene>
<evidence type="ECO:0000313" key="1">
    <source>
        <dbReference type="EMBL" id="OMF52312.1"/>
    </source>
</evidence>
<proteinExistence type="predicted"/>
<sequence length="78" mass="9042">MDAYYSCTRFMSQRVRIITRDGYVHEGRIVKVDRDHVYLETDRRDGPVTTSAFQPFGFRARNSILTLSLFTLLAIALI</sequence>
<dbReference type="RefSeq" id="WP_076173134.1">
    <property type="nucleotide sequence ID" value="NZ_MRTP01000007.1"/>
</dbReference>
<evidence type="ECO:0008006" key="3">
    <source>
        <dbReference type="Google" id="ProtNLM"/>
    </source>
</evidence>
<reference evidence="1 2" key="1">
    <citation type="submission" date="2016-11" db="EMBL/GenBank/DDBJ databases">
        <title>Paenibacillus species isolates.</title>
        <authorList>
            <person name="Beno S.M."/>
        </authorList>
    </citation>
    <scope>NUCLEOTIDE SEQUENCE [LARGE SCALE GENOMIC DNA]</scope>
    <source>
        <strain evidence="1 2">FSL R5-0378</strain>
    </source>
</reference>
<name>A0A1R1EKP8_9BACL</name>
<organism evidence="1 2">
    <name type="scientific">Paenibacillus rhizosphaerae</name>
    <dbReference type="NCBI Taxonomy" id="297318"/>
    <lineage>
        <taxon>Bacteria</taxon>
        <taxon>Bacillati</taxon>
        <taxon>Bacillota</taxon>
        <taxon>Bacilli</taxon>
        <taxon>Bacillales</taxon>
        <taxon>Paenibacillaceae</taxon>
        <taxon>Paenibacillus</taxon>
    </lineage>
</organism>
<protein>
    <recommendedName>
        <fullName evidence="3">Cellobiose phosphorylase</fullName>
    </recommendedName>
</protein>
<keyword evidence="2" id="KW-1185">Reference proteome</keyword>
<evidence type="ECO:0000313" key="2">
    <source>
        <dbReference type="Proteomes" id="UP000187172"/>
    </source>
</evidence>
<dbReference type="EMBL" id="MRTP01000007">
    <property type="protein sequence ID" value="OMF52312.1"/>
    <property type="molecule type" value="Genomic_DNA"/>
</dbReference>